<organism evidence="1 2">
    <name type="scientific">Solanum verrucosum</name>
    <dbReference type="NCBI Taxonomy" id="315347"/>
    <lineage>
        <taxon>Eukaryota</taxon>
        <taxon>Viridiplantae</taxon>
        <taxon>Streptophyta</taxon>
        <taxon>Embryophyta</taxon>
        <taxon>Tracheophyta</taxon>
        <taxon>Spermatophyta</taxon>
        <taxon>Magnoliopsida</taxon>
        <taxon>eudicotyledons</taxon>
        <taxon>Gunneridae</taxon>
        <taxon>Pentapetalae</taxon>
        <taxon>asterids</taxon>
        <taxon>lamiids</taxon>
        <taxon>Solanales</taxon>
        <taxon>Solanaceae</taxon>
        <taxon>Solanoideae</taxon>
        <taxon>Solaneae</taxon>
        <taxon>Solanum</taxon>
    </lineage>
</organism>
<name>A0AAF0ZFS3_SOLVR</name>
<evidence type="ECO:0000313" key="1">
    <source>
        <dbReference type="EMBL" id="WMV39166.1"/>
    </source>
</evidence>
<gene>
    <name evidence="1" type="ORF">MTR67_032551</name>
</gene>
<accession>A0AAF0ZFS3</accession>
<reference evidence="1" key="1">
    <citation type="submission" date="2023-08" db="EMBL/GenBank/DDBJ databases">
        <title>A de novo genome assembly of Solanum verrucosum Schlechtendal, a Mexican diploid species geographically isolated from the other diploid A-genome species in potato relatives.</title>
        <authorList>
            <person name="Hosaka K."/>
        </authorList>
    </citation>
    <scope>NUCLEOTIDE SEQUENCE</scope>
    <source>
        <tissue evidence="1">Young leaves</tissue>
    </source>
</reference>
<dbReference type="Proteomes" id="UP001234989">
    <property type="component" value="Chromosome 7"/>
</dbReference>
<keyword evidence="2" id="KW-1185">Reference proteome</keyword>
<sequence length="12" mass="1449">MQHKLVILVRVL</sequence>
<protein>
    <submittedName>
        <fullName evidence="1">Uncharacterized protein</fullName>
    </submittedName>
</protein>
<proteinExistence type="predicted"/>
<dbReference type="EMBL" id="CP133618">
    <property type="protein sequence ID" value="WMV39166.1"/>
    <property type="molecule type" value="Genomic_DNA"/>
</dbReference>
<evidence type="ECO:0000313" key="2">
    <source>
        <dbReference type="Proteomes" id="UP001234989"/>
    </source>
</evidence>